<feature type="region of interest" description="Disordered" evidence="1">
    <location>
        <begin position="1"/>
        <end position="26"/>
    </location>
</feature>
<name>A0AAD4BSU5_BOLED</name>
<evidence type="ECO:0000256" key="1">
    <source>
        <dbReference type="SAM" id="MobiDB-lite"/>
    </source>
</evidence>
<evidence type="ECO:0000313" key="2">
    <source>
        <dbReference type="EMBL" id="KAF8439267.1"/>
    </source>
</evidence>
<comment type="caution">
    <text evidence="2">The sequence shown here is derived from an EMBL/GenBank/DDBJ whole genome shotgun (WGS) entry which is preliminary data.</text>
</comment>
<keyword evidence="3" id="KW-1185">Reference proteome</keyword>
<dbReference type="EMBL" id="WHUW01000014">
    <property type="protein sequence ID" value="KAF8439267.1"/>
    <property type="molecule type" value="Genomic_DNA"/>
</dbReference>
<protein>
    <submittedName>
        <fullName evidence="2">Uncharacterized protein</fullName>
    </submittedName>
</protein>
<gene>
    <name evidence="2" type="ORF">L210DRAFT_876385</name>
</gene>
<dbReference type="AlphaFoldDB" id="A0AAD4BSU5"/>
<organism evidence="2 3">
    <name type="scientific">Boletus edulis BED1</name>
    <dbReference type="NCBI Taxonomy" id="1328754"/>
    <lineage>
        <taxon>Eukaryota</taxon>
        <taxon>Fungi</taxon>
        <taxon>Dikarya</taxon>
        <taxon>Basidiomycota</taxon>
        <taxon>Agaricomycotina</taxon>
        <taxon>Agaricomycetes</taxon>
        <taxon>Agaricomycetidae</taxon>
        <taxon>Boletales</taxon>
        <taxon>Boletineae</taxon>
        <taxon>Boletaceae</taxon>
        <taxon>Boletoideae</taxon>
        <taxon>Boletus</taxon>
    </lineage>
</organism>
<reference evidence="2" key="2">
    <citation type="journal article" date="2020" name="Nat. Commun.">
        <title>Large-scale genome sequencing of mycorrhizal fungi provides insights into the early evolution of symbiotic traits.</title>
        <authorList>
            <person name="Miyauchi S."/>
            <person name="Kiss E."/>
            <person name="Kuo A."/>
            <person name="Drula E."/>
            <person name="Kohler A."/>
            <person name="Sanchez-Garcia M."/>
            <person name="Morin E."/>
            <person name="Andreopoulos B."/>
            <person name="Barry K.W."/>
            <person name="Bonito G."/>
            <person name="Buee M."/>
            <person name="Carver A."/>
            <person name="Chen C."/>
            <person name="Cichocki N."/>
            <person name="Clum A."/>
            <person name="Culley D."/>
            <person name="Crous P.W."/>
            <person name="Fauchery L."/>
            <person name="Girlanda M."/>
            <person name="Hayes R.D."/>
            <person name="Keri Z."/>
            <person name="LaButti K."/>
            <person name="Lipzen A."/>
            <person name="Lombard V."/>
            <person name="Magnuson J."/>
            <person name="Maillard F."/>
            <person name="Murat C."/>
            <person name="Nolan M."/>
            <person name="Ohm R.A."/>
            <person name="Pangilinan J."/>
            <person name="Pereira M.F."/>
            <person name="Perotto S."/>
            <person name="Peter M."/>
            <person name="Pfister S."/>
            <person name="Riley R."/>
            <person name="Sitrit Y."/>
            <person name="Stielow J.B."/>
            <person name="Szollosi G."/>
            <person name="Zifcakova L."/>
            <person name="Stursova M."/>
            <person name="Spatafora J.W."/>
            <person name="Tedersoo L."/>
            <person name="Vaario L.M."/>
            <person name="Yamada A."/>
            <person name="Yan M."/>
            <person name="Wang P."/>
            <person name="Xu J."/>
            <person name="Bruns T."/>
            <person name="Baldrian P."/>
            <person name="Vilgalys R."/>
            <person name="Dunand C."/>
            <person name="Henrissat B."/>
            <person name="Grigoriev I.V."/>
            <person name="Hibbett D."/>
            <person name="Nagy L.G."/>
            <person name="Martin F.M."/>
        </authorList>
    </citation>
    <scope>NUCLEOTIDE SEQUENCE</scope>
    <source>
        <strain evidence="2">BED1</strain>
    </source>
</reference>
<proteinExistence type="predicted"/>
<feature type="compositionally biased region" description="Polar residues" evidence="1">
    <location>
        <begin position="1"/>
        <end position="21"/>
    </location>
</feature>
<evidence type="ECO:0000313" key="3">
    <source>
        <dbReference type="Proteomes" id="UP001194468"/>
    </source>
</evidence>
<dbReference type="Proteomes" id="UP001194468">
    <property type="component" value="Unassembled WGS sequence"/>
</dbReference>
<sequence>MSELPTSTDTVSDTTAPSTGDVSPVSGQLRVDQEALKIPSGHYVVTHNGTDFVLPFKDQSEPFYLITKGKLVGMFSNWEKVSPLVHGVSRATFCRLPAGTTIGQGRKLVERAIDDGVVKDVGKLPHAM</sequence>
<accession>A0AAD4BSU5</accession>
<reference evidence="2" key="1">
    <citation type="submission" date="2019-10" db="EMBL/GenBank/DDBJ databases">
        <authorList>
            <consortium name="DOE Joint Genome Institute"/>
            <person name="Kuo A."/>
            <person name="Miyauchi S."/>
            <person name="Kiss E."/>
            <person name="Drula E."/>
            <person name="Kohler A."/>
            <person name="Sanchez-Garcia M."/>
            <person name="Andreopoulos B."/>
            <person name="Barry K.W."/>
            <person name="Bonito G."/>
            <person name="Buee M."/>
            <person name="Carver A."/>
            <person name="Chen C."/>
            <person name="Cichocki N."/>
            <person name="Clum A."/>
            <person name="Culley D."/>
            <person name="Crous P.W."/>
            <person name="Fauchery L."/>
            <person name="Girlanda M."/>
            <person name="Hayes R."/>
            <person name="Keri Z."/>
            <person name="LaButti K."/>
            <person name="Lipzen A."/>
            <person name="Lombard V."/>
            <person name="Magnuson J."/>
            <person name="Maillard F."/>
            <person name="Morin E."/>
            <person name="Murat C."/>
            <person name="Nolan M."/>
            <person name="Ohm R."/>
            <person name="Pangilinan J."/>
            <person name="Pereira M."/>
            <person name="Perotto S."/>
            <person name="Peter M."/>
            <person name="Riley R."/>
            <person name="Sitrit Y."/>
            <person name="Stielow B."/>
            <person name="Szollosi G."/>
            <person name="Zifcakova L."/>
            <person name="Stursova M."/>
            <person name="Spatafora J.W."/>
            <person name="Tedersoo L."/>
            <person name="Vaario L.-M."/>
            <person name="Yamada A."/>
            <person name="Yan M."/>
            <person name="Wang P."/>
            <person name="Xu J."/>
            <person name="Bruns T."/>
            <person name="Baldrian P."/>
            <person name="Vilgalys R."/>
            <person name="Henrissat B."/>
            <person name="Grigoriev I.V."/>
            <person name="Hibbett D."/>
            <person name="Nagy L.G."/>
            <person name="Martin F.M."/>
        </authorList>
    </citation>
    <scope>NUCLEOTIDE SEQUENCE</scope>
    <source>
        <strain evidence="2">BED1</strain>
    </source>
</reference>